<name>A0ABW2C9I2_9PSEU</name>
<dbReference type="Gene3D" id="1.20.200.10">
    <property type="entry name" value="Fumarase/aspartase (Central domain)"/>
    <property type="match status" value="1"/>
</dbReference>
<dbReference type="InterPro" id="IPR000362">
    <property type="entry name" value="Fumarate_lyase_fam"/>
</dbReference>
<dbReference type="Pfam" id="PF10397">
    <property type="entry name" value="ADSL_C"/>
    <property type="match status" value="1"/>
</dbReference>
<dbReference type="Gene3D" id="1.10.40.30">
    <property type="entry name" value="Fumarase/aspartase (C-terminal domain)"/>
    <property type="match status" value="1"/>
</dbReference>
<dbReference type="PRINTS" id="PR00145">
    <property type="entry name" value="ARGSUCLYASE"/>
</dbReference>
<gene>
    <name evidence="4" type="primary">pcaB</name>
    <name evidence="4" type="ORF">ACFQGD_26665</name>
</gene>
<keyword evidence="5" id="KW-1185">Reference proteome</keyword>
<evidence type="ECO:0000313" key="4">
    <source>
        <dbReference type="EMBL" id="MFC6870719.1"/>
    </source>
</evidence>
<comment type="caution">
    <text evidence="4">The sequence shown here is derived from an EMBL/GenBank/DDBJ whole genome shotgun (WGS) entry which is preliminary data.</text>
</comment>
<dbReference type="PROSITE" id="PS00163">
    <property type="entry name" value="FUMARATE_LYASES"/>
    <property type="match status" value="1"/>
</dbReference>
<dbReference type="PRINTS" id="PR00149">
    <property type="entry name" value="FUMRATELYASE"/>
</dbReference>
<dbReference type="InterPro" id="IPR012789">
    <property type="entry name" value="Protocat_PcaB-like"/>
</dbReference>
<protein>
    <submittedName>
        <fullName evidence="4">3-carboxy-cis,cis-muconate cycloisomerase</fullName>
        <ecNumber evidence="4">5.5.1.2</ecNumber>
    </submittedName>
</protein>
<dbReference type="GO" id="GO:0047472">
    <property type="term" value="F:3-carboxy-cis,cis-muconate cycloisomerase activity"/>
    <property type="evidence" value="ECO:0007669"/>
    <property type="project" value="UniProtKB-EC"/>
</dbReference>
<dbReference type="SUPFAM" id="SSF48557">
    <property type="entry name" value="L-aspartase-like"/>
    <property type="match status" value="1"/>
</dbReference>
<reference evidence="5" key="1">
    <citation type="journal article" date="2019" name="Int. J. Syst. Evol. Microbiol.">
        <title>The Global Catalogue of Microorganisms (GCM) 10K type strain sequencing project: providing services to taxonomists for standard genome sequencing and annotation.</title>
        <authorList>
            <consortium name="The Broad Institute Genomics Platform"/>
            <consortium name="The Broad Institute Genome Sequencing Center for Infectious Disease"/>
            <person name="Wu L."/>
            <person name="Ma J."/>
        </authorList>
    </citation>
    <scope>NUCLEOTIDE SEQUENCE [LARGE SCALE GENOMIC DNA]</scope>
    <source>
        <strain evidence="5">KCTC 32255</strain>
    </source>
</reference>
<dbReference type="SMART" id="SM00998">
    <property type="entry name" value="ADSL_C"/>
    <property type="match status" value="1"/>
</dbReference>
<feature type="domain" description="Adenylosuccinate lyase C-terminal" evidence="3">
    <location>
        <begin position="359"/>
        <end position="436"/>
    </location>
</feature>
<evidence type="ECO:0000256" key="1">
    <source>
        <dbReference type="ARBA" id="ARBA00023239"/>
    </source>
</evidence>
<dbReference type="InterPro" id="IPR019468">
    <property type="entry name" value="AdenyloSucc_lyase_C"/>
</dbReference>
<dbReference type="InterPro" id="IPR022761">
    <property type="entry name" value="Fumarate_lyase_N"/>
</dbReference>
<dbReference type="Pfam" id="PF00206">
    <property type="entry name" value="Lyase_1"/>
    <property type="match status" value="1"/>
</dbReference>
<dbReference type="EC" id="5.5.1.2" evidence="4"/>
<dbReference type="PANTHER" id="PTHR43172:SF2">
    <property type="entry name" value="ADENYLOSUCCINATE LYASE C-TERMINAL DOMAIN-CONTAINING PROTEIN"/>
    <property type="match status" value="1"/>
</dbReference>
<dbReference type="EMBL" id="JBHSXX010000001">
    <property type="protein sequence ID" value="MFC6870719.1"/>
    <property type="molecule type" value="Genomic_DNA"/>
</dbReference>
<comment type="similarity">
    <text evidence="2">Belongs to the class-II fumarase/aspartase family.</text>
</comment>
<dbReference type="PANTHER" id="PTHR43172">
    <property type="entry name" value="ADENYLOSUCCINATE LYASE"/>
    <property type="match status" value="1"/>
</dbReference>
<dbReference type="RefSeq" id="WP_345405137.1">
    <property type="nucleotide sequence ID" value="NZ_BAABLA010000119.1"/>
</dbReference>
<dbReference type="Proteomes" id="UP001596337">
    <property type="component" value="Unassembled WGS sequence"/>
</dbReference>
<evidence type="ECO:0000313" key="5">
    <source>
        <dbReference type="Proteomes" id="UP001596337"/>
    </source>
</evidence>
<evidence type="ECO:0000256" key="2">
    <source>
        <dbReference type="ARBA" id="ARBA00034772"/>
    </source>
</evidence>
<accession>A0ABW2C9I2</accession>
<keyword evidence="4" id="KW-0413">Isomerase</keyword>
<organism evidence="4 5">
    <name type="scientific">Haloechinothrix salitolerans</name>
    <dbReference type="NCBI Taxonomy" id="926830"/>
    <lineage>
        <taxon>Bacteria</taxon>
        <taxon>Bacillati</taxon>
        <taxon>Actinomycetota</taxon>
        <taxon>Actinomycetes</taxon>
        <taxon>Pseudonocardiales</taxon>
        <taxon>Pseudonocardiaceae</taxon>
        <taxon>Haloechinothrix</taxon>
    </lineage>
</organism>
<evidence type="ECO:0000259" key="3">
    <source>
        <dbReference type="SMART" id="SM00998"/>
    </source>
</evidence>
<dbReference type="InterPro" id="IPR008948">
    <property type="entry name" value="L-Aspartase-like"/>
</dbReference>
<dbReference type="InterPro" id="IPR020557">
    <property type="entry name" value="Fumarate_lyase_CS"/>
</dbReference>
<proteinExistence type="inferred from homology"/>
<dbReference type="NCBIfam" id="TIGR02426">
    <property type="entry name" value="protocat_pcaB"/>
    <property type="match status" value="1"/>
</dbReference>
<keyword evidence="1" id="KW-0456">Lyase</keyword>
<sequence length="445" mass="45593">MSDGLFDGVLAAGPVADLVGDAAWLRAMLDVEAALARAEADAGLIPAAHAEAIAAQCRAEFYDAAEIGTAATEVGNPAAPLVRALTERVGGEAAGFVHFGATSQDVVDTAAMLIARDAVAALAEDVEACGDHLARLASAHVDAVQPGRTLLQHAVPVTFGLTAANWLSGMDGAADRLTTLSGTFAVQCGGAAGTLAALGEHGPDVVRRLAVHLGLAEPALPWHTERGRVATLAGALGGVSASVAKIAGDITLLAQTEVAEVVEQGPGGSGGSSTMPHKRNPIAAVSAAAAAAQAPGLVATLLSASAHEHQRAAGSWHAEWRPLRELLRSTGSAARWLRTSLERLHIDVDRMRANAELTGGYALAERVTSELVTEHGVSRAKAHDAVTARCVAGEPLVDALAADEVVGAYLSAERIAELLDPASYLGSARVFVERALRQHHARKEG</sequence>